<feature type="region of interest" description="Disordered" evidence="1">
    <location>
        <begin position="1"/>
        <end position="24"/>
    </location>
</feature>
<sequence length="370" mass="42725">MSITPATPPISPRTPDPPDFNAAEKIKPSSLSNLQIVDAAGQKQDKNKNYAEDIVSFSLGRKIEDMVGKQFHEADRVWEPGGFIAKPATQSQGIDKFQKANRHQKLCRNVRFKLAAHWRNKRWVNAVDLFHSVDTSCWNQFLKQQKCPKSWNFKYKHGEYMVKSFLENARDKKLQVVQQRPHVIRCSRDKNAEKILSRPLGDMDAWFQEIVTTVFGTGVSLKCLDKYFSHDQVLGLTTKTLGTYIQNTTIFIPLAKETREWTLIEYASYGWEYEEKMIILVDQGPRFWEPGGVVTEHDQWKEQEKGSARCGLMSFVQQQCSMCRQGIKSGELDCLVARSHSLFPSYHGLERQVISYLQEMFFEVKSHVYD</sequence>
<dbReference type="Proteomes" id="UP000824890">
    <property type="component" value="Unassembled WGS sequence"/>
</dbReference>
<comment type="caution">
    <text evidence="2">The sequence shown here is derived from an EMBL/GenBank/DDBJ whole genome shotgun (WGS) entry which is preliminary data.</text>
</comment>
<evidence type="ECO:0000313" key="2">
    <source>
        <dbReference type="EMBL" id="KAH0903320.1"/>
    </source>
</evidence>
<feature type="compositionally biased region" description="Pro residues" evidence="1">
    <location>
        <begin position="1"/>
        <end position="18"/>
    </location>
</feature>
<accession>A0ABQ8BEQ8</accession>
<evidence type="ECO:0000256" key="1">
    <source>
        <dbReference type="SAM" id="MobiDB-lite"/>
    </source>
</evidence>
<organism evidence="2 3">
    <name type="scientific">Brassica napus</name>
    <name type="common">Rape</name>
    <dbReference type="NCBI Taxonomy" id="3708"/>
    <lineage>
        <taxon>Eukaryota</taxon>
        <taxon>Viridiplantae</taxon>
        <taxon>Streptophyta</taxon>
        <taxon>Embryophyta</taxon>
        <taxon>Tracheophyta</taxon>
        <taxon>Spermatophyta</taxon>
        <taxon>Magnoliopsida</taxon>
        <taxon>eudicotyledons</taxon>
        <taxon>Gunneridae</taxon>
        <taxon>Pentapetalae</taxon>
        <taxon>rosids</taxon>
        <taxon>malvids</taxon>
        <taxon>Brassicales</taxon>
        <taxon>Brassicaceae</taxon>
        <taxon>Brassiceae</taxon>
        <taxon>Brassica</taxon>
    </lineage>
</organism>
<evidence type="ECO:0000313" key="3">
    <source>
        <dbReference type="Proteomes" id="UP000824890"/>
    </source>
</evidence>
<name>A0ABQ8BEQ8_BRANA</name>
<gene>
    <name evidence="2" type="ORF">HID58_042823</name>
</gene>
<dbReference type="EMBL" id="JAGKQM010000011">
    <property type="protein sequence ID" value="KAH0903320.1"/>
    <property type="molecule type" value="Genomic_DNA"/>
</dbReference>
<keyword evidence="3" id="KW-1185">Reference proteome</keyword>
<reference evidence="2 3" key="1">
    <citation type="submission" date="2021-05" db="EMBL/GenBank/DDBJ databases">
        <title>Genome Assembly of Synthetic Allotetraploid Brassica napus Reveals Homoeologous Exchanges between Subgenomes.</title>
        <authorList>
            <person name="Davis J.T."/>
        </authorList>
    </citation>
    <scope>NUCLEOTIDE SEQUENCE [LARGE SCALE GENOMIC DNA]</scope>
    <source>
        <strain evidence="3">cv. Da-Ae</strain>
        <tissue evidence="2">Seedling</tissue>
    </source>
</reference>
<proteinExistence type="predicted"/>
<protein>
    <submittedName>
        <fullName evidence="2">Uncharacterized protein</fullName>
    </submittedName>
</protein>